<dbReference type="GO" id="GO:0003723">
    <property type="term" value="F:RNA binding"/>
    <property type="evidence" value="ECO:0007669"/>
    <property type="project" value="UniProtKB-UniRule"/>
</dbReference>
<dbReference type="AlphaFoldDB" id="A0A0T6B372"/>
<feature type="non-terminal residue" evidence="4">
    <location>
        <position position="155"/>
    </location>
</feature>
<dbReference type="InterPro" id="IPR004088">
    <property type="entry name" value="KH_dom_type_1"/>
</dbReference>
<feature type="region of interest" description="Disordered" evidence="2">
    <location>
        <begin position="31"/>
        <end position="105"/>
    </location>
</feature>
<feature type="domain" description="K Homology" evidence="3">
    <location>
        <begin position="102"/>
        <end position="155"/>
    </location>
</feature>
<protein>
    <submittedName>
        <fullName evidence="4">K Homology domain containing protein</fullName>
    </submittedName>
</protein>
<dbReference type="Pfam" id="PF00013">
    <property type="entry name" value="KH_1"/>
    <property type="match status" value="1"/>
</dbReference>
<dbReference type="Proteomes" id="UP000051574">
    <property type="component" value="Unassembled WGS sequence"/>
</dbReference>
<reference evidence="4 5" key="1">
    <citation type="submission" date="2015-09" db="EMBL/GenBank/DDBJ databases">
        <title>Draft genome of the scarab beetle Oryctes borbonicus.</title>
        <authorList>
            <person name="Meyer J.M."/>
            <person name="Markov G.V."/>
            <person name="Baskaran P."/>
            <person name="Herrmann M."/>
            <person name="Sommer R.J."/>
            <person name="Roedelsperger C."/>
        </authorList>
    </citation>
    <scope>NUCLEOTIDE SEQUENCE [LARGE SCALE GENOMIC DNA]</scope>
    <source>
        <strain evidence="4">OB123</strain>
        <tissue evidence="4">Whole animal</tissue>
    </source>
</reference>
<dbReference type="Gene3D" id="3.30.1370.10">
    <property type="entry name" value="K Homology domain, type 1"/>
    <property type="match status" value="1"/>
</dbReference>
<evidence type="ECO:0000313" key="5">
    <source>
        <dbReference type="Proteomes" id="UP000051574"/>
    </source>
</evidence>
<name>A0A0T6B372_9SCAR</name>
<evidence type="ECO:0000256" key="2">
    <source>
        <dbReference type="SAM" id="MobiDB-lite"/>
    </source>
</evidence>
<evidence type="ECO:0000259" key="3">
    <source>
        <dbReference type="Pfam" id="PF00013"/>
    </source>
</evidence>
<evidence type="ECO:0000313" key="4">
    <source>
        <dbReference type="EMBL" id="KRT81856.1"/>
    </source>
</evidence>
<gene>
    <name evidence="4" type="ORF">AMK59_5527</name>
</gene>
<feature type="compositionally biased region" description="Basic and acidic residues" evidence="2">
    <location>
        <begin position="43"/>
        <end position="59"/>
    </location>
</feature>
<evidence type="ECO:0000256" key="1">
    <source>
        <dbReference type="PROSITE-ProRule" id="PRU00117"/>
    </source>
</evidence>
<dbReference type="GO" id="GO:0010468">
    <property type="term" value="P:regulation of gene expression"/>
    <property type="evidence" value="ECO:0007669"/>
    <property type="project" value="UniProtKB-ARBA"/>
</dbReference>
<proteinExistence type="predicted"/>
<keyword evidence="1" id="KW-0694">RNA-binding</keyword>
<dbReference type="OrthoDB" id="5204190at2759"/>
<accession>A0A0T6B372</accession>
<sequence>MSDYSAVAPPPQNFNQSTAFAAALQRAKQIAAKINPGSTSGDNRSKRPLEDGVEPDAKKVAGGPPLQGNQNNLQGNRPQGAPSGPAPNMGGPPIGGGPQLNEDIKVPDKMVGLIIGRGGEQITRLQAESGCKIQMAPDSQGMPERICSLSGTREA</sequence>
<dbReference type="CDD" id="cd22396">
    <property type="entry name" value="KH-I_FUBP_rpt1"/>
    <property type="match status" value="1"/>
</dbReference>
<dbReference type="EMBL" id="LJIG01016020">
    <property type="protein sequence ID" value="KRT81856.1"/>
    <property type="molecule type" value="Genomic_DNA"/>
</dbReference>
<dbReference type="PROSITE" id="PS50084">
    <property type="entry name" value="KH_TYPE_1"/>
    <property type="match status" value="1"/>
</dbReference>
<feature type="compositionally biased region" description="Low complexity" evidence="2">
    <location>
        <begin position="62"/>
        <end position="91"/>
    </location>
</feature>
<dbReference type="SUPFAM" id="SSF54791">
    <property type="entry name" value="Eukaryotic type KH-domain (KH-domain type I)"/>
    <property type="match status" value="1"/>
</dbReference>
<keyword evidence="5" id="KW-1185">Reference proteome</keyword>
<organism evidence="4 5">
    <name type="scientific">Oryctes borbonicus</name>
    <dbReference type="NCBI Taxonomy" id="1629725"/>
    <lineage>
        <taxon>Eukaryota</taxon>
        <taxon>Metazoa</taxon>
        <taxon>Ecdysozoa</taxon>
        <taxon>Arthropoda</taxon>
        <taxon>Hexapoda</taxon>
        <taxon>Insecta</taxon>
        <taxon>Pterygota</taxon>
        <taxon>Neoptera</taxon>
        <taxon>Endopterygota</taxon>
        <taxon>Coleoptera</taxon>
        <taxon>Polyphaga</taxon>
        <taxon>Scarabaeiformia</taxon>
        <taxon>Scarabaeidae</taxon>
        <taxon>Dynastinae</taxon>
        <taxon>Oryctes</taxon>
    </lineage>
</organism>
<feature type="region of interest" description="Disordered" evidence="2">
    <location>
        <begin position="1"/>
        <end position="20"/>
    </location>
</feature>
<feature type="region of interest" description="Disordered" evidence="2">
    <location>
        <begin position="133"/>
        <end position="155"/>
    </location>
</feature>
<comment type="caution">
    <text evidence="4">The sequence shown here is derived from an EMBL/GenBank/DDBJ whole genome shotgun (WGS) entry which is preliminary data.</text>
</comment>
<dbReference type="PANTHER" id="PTHR10288">
    <property type="entry name" value="KH DOMAIN CONTAINING RNA BINDING PROTEIN"/>
    <property type="match status" value="1"/>
</dbReference>
<dbReference type="InterPro" id="IPR036612">
    <property type="entry name" value="KH_dom_type_1_sf"/>
</dbReference>